<dbReference type="GO" id="GO:0046872">
    <property type="term" value="F:metal ion binding"/>
    <property type="evidence" value="ECO:0007669"/>
    <property type="project" value="UniProtKB-KW"/>
</dbReference>
<reference evidence="6 7" key="1">
    <citation type="submission" date="2017-03" db="EMBL/GenBank/DDBJ databases">
        <authorList>
            <person name="Afonso C.L."/>
            <person name="Miller P.J."/>
            <person name="Scott M.A."/>
            <person name="Spackman E."/>
            <person name="Goraichik I."/>
            <person name="Dimitrov K.M."/>
            <person name="Suarez D.L."/>
            <person name="Swayne D.E."/>
        </authorList>
    </citation>
    <scope>NUCLEOTIDE SEQUENCE [LARGE SCALE GENOMIC DNA]</scope>
    <source>
        <strain evidence="6 7">CECT 7745</strain>
    </source>
</reference>
<dbReference type="PANTHER" id="PTHR33337:SF40">
    <property type="entry name" value="CENP-V_GFA DOMAIN-CONTAINING PROTEIN-RELATED"/>
    <property type="match status" value="1"/>
</dbReference>
<keyword evidence="4 6" id="KW-0456">Lyase</keyword>
<keyword evidence="3" id="KW-0862">Zinc</keyword>
<organism evidence="6 7">
    <name type="scientific">Roseovarius aestuarii</name>
    <dbReference type="NCBI Taxonomy" id="475083"/>
    <lineage>
        <taxon>Bacteria</taxon>
        <taxon>Pseudomonadati</taxon>
        <taxon>Pseudomonadota</taxon>
        <taxon>Alphaproteobacteria</taxon>
        <taxon>Rhodobacterales</taxon>
        <taxon>Roseobacteraceae</taxon>
        <taxon>Roseovarius</taxon>
    </lineage>
</organism>
<dbReference type="InterPro" id="IPR011057">
    <property type="entry name" value="Mss4-like_sf"/>
</dbReference>
<dbReference type="RefSeq" id="WP_085801461.1">
    <property type="nucleotide sequence ID" value="NZ_FWXB01000014.1"/>
</dbReference>
<dbReference type="Gene3D" id="3.90.1590.10">
    <property type="entry name" value="glutathione-dependent formaldehyde- activating enzyme (gfa)"/>
    <property type="match status" value="1"/>
</dbReference>
<evidence type="ECO:0000313" key="7">
    <source>
        <dbReference type="Proteomes" id="UP000193224"/>
    </source>
</evidence>
<dbReference type="PANTHER" id="PTHR33337">
    <property type="entry name" value="GFA DOMAIN-CONTAINING PROTEIN"/>
    <property type="match status" value="1"/>
</dbReference>
<evidence type="ECO:0000313" key="6">
    <source>
        <dbReference type="EMBL" id="SMC13525.1"/>
    </source>
</evidence>
<dbReference type="SUPFAM" id="SSF51316">
    <property type="entry name" value="Mss4-like"/>
    <property type="match status" value="1"/>
</dbReference>
<dbReference type="Proteomes" id="UP000193224">
    <property type="component" value="Unassembled WGS sequence"/>
</dbReference>
<dbReference type="InterPro" id="IPR006913">
    <property type="entry name" value="CENP-V/GFA"/>
</dbReference>
<dbReference type="AlphaFoldDB" id="A0A1X7BVJ6"/>
<proteinExistence type="inferred from homology"/>
<dbReference type="EC" id="4.4.1.22" evidence="6"/>
<comment type="similarity">
    <text evidence="1">Belongs to the Gfa family.</text>
</comment>
<keyword evidence="2" id="KW-0479">Metal-binding</keyword>
<dbReference type="OrthoDB" id="9807246at2"/>
<evidence type="ECO:0000259" key="5">
    <source>
        <dbReference type="PROSITE" id="PS51891"/>
    </source>
</evidence>
<gene>
    <name evidence="6" type="ORF">ROA7745_03375</name>
</gene>
<name>A0A1X7BVJ6_9RHOB</name>
<dbReference type="EMBL" id="FWXB01000014">
    <property type="protein sequence ID" value="SMC13525.1"/>
    <property type="molecule type" value="Genomic_DNA"/>
</dbReference>
<accession>A0A1X7BVJ6</accession>
<keyword evidence="7" id="KW-1185">Reference proteome</keyword>
<evidence type="ECO:0000256" key="3">
    <source>
        <dbReference type="ARBA" id="ARBA00022833"/>
    </source>
</evidence>
<evidence type="ECO:0000256" key="4">
    <source>
        <dbReference type="ARBA" id="ARBA00023239"/>
    </source>
</evidence>
<sequence>MHRGSCLCGAVTFSIEAELTDPLACHCKQCRQQSGHFFAAIHAPKDAVTFACQDGLTWYRASDLAARGFCRECGSTLFWRADDGDGIAVALASLDRPTGVSLGRHVWVNGKGDYYDIADGLPQHEGFGE</sequence>
<dbReference type="GO" id="GO:0051907">
    <property type="term" value="F:S-(hydroxymethyl)glutathione synthase activity"/>
    <property type="evidence" value="ECO:0007669"/>
    <property type="project" value="UniProtKB-EC"/>
</dbReference>
<evidence type="ECO:0000256" key="2">
    <source>
        <dbReference type="ARBA" id="ARBA00022723"/>
    </source>
</evidence>
<evidence type="ECO:0000256" key="1">
    <source>
        <dbReference type="ARBA" id="ARBA00005495"/>
    </source>
</evidence>
<feature type="domain" description="CENP-V/GFA" evidence="5">
    <location>
        <begin position="2"/>
        <end position="116"/>
    </location>
</feature>
<dbReference type="Pfam" id="PF04828">
    <property type="entry name" value="GFA"/>
    <property type="match status" value="1"/>
</dbReference>
<dbReference type="PROSITE" id="PS51891">
    <property type="entry name" value="CENP_V_GFA"/>
    <property type="match status" value="1"/>
</dbReference>
<protein>
    <submittedName>
        <fullName evidence="6">Putative glutathione-dependent formaldehyde-activating enzyme</fullName>
        <ecNumber evidence="6">4.4.1.22</ecNumber>
    </submittedName>
</protein>